<comment type="caution">
    <text evidence="1">The sequence shown here is derived from an EMBL/GenBank/DDBJ whole genome shotgun (WGS) entry which is preliminary data.</text>
</comment>
<organism evidence="1 2">
    <name type="scientific">Sporolactobacillus shoreicorticis</name>
    <dbReference type="NCBI Taxonomy" id="1923877"/>
    <lineage>
        <taxon>Bacteria</taxon>
        <taxon>Bacillati</taxon>
        <taxon>Bacillota</taxon>
        <taxon>Bacilli</taxon>
        <taxon>Bacillales</taxon>
        <taxon>Sporolactobacillaceae</taxon>
        <taxon>Sporolactobacillus</taxon>
    </lineage>
</organism>
<keyword evidence="2" id="KW-1185">Reference proteome</keyword>
<reference evidence="2" key="1">
    <citation type="journal article" date="2019" name="Int. J. Syst. Evol. Microbiol.">
        <title>The Global Catalogue of Microorganisms (GCM) 10K type strain sequencing project: providing services to taxonomists for standard genome sequencing and annotation.</title>
        <authorList>
            <consortium name="The Broad Institute Genomics Platform"/>
            <consortium name="The Broad Institute Genome Sequencing Center for Infectious Disease"/>
            <person name="Wu L."/>
            <person name="Ma J."/>
        </authorList>
    </citation>
    <scope>NUCLEOTIDE SEQUENCE [LARGE SCALE GENOMIC DNA]</scope>
    <source>
        <strain evidence="2">TISTR 2466</strain>
    </source>
</reference>
<protein>
    <submittedName>
        <fullName evidence="1">Extracellular solute-binding protein</fullName>
    </submittedName>
</protein>
<dbReference type="InterPro" id="IPR006059">
    <property type="entry name" value="SBP"/>
</dbReference>
<dbReference type="EMBL" id="JBHUMQ010000001">
    <property type="protein sequence ID" value="MFD2692197.1"/>
    <property type="molecule type" value="Genomic_DNA"/>
</dbReference>
<evidence type="ECO:0000313" key="1">
    <source>
        <dbReference type="EMBL" id="MFD2692197.1"/>
    </source>
</evidence>
<dbReference type="InterPro" id="IPR050490">
    <property type="entry name" value="Bact_solute-bd_prot1"/>
</dbReference>
<name>A0ABW5RZN8_9BACL</name>
<dbReference type="Gene3D" id="3.40.190.10">
    <property type="entry name" value="Periplasmic binding protein-like II"/>
    <property type="match status" value="1"/>
</dbReference>
<dbReference type="SUPFAM" id="SSF53850">
    <property type="entry name" value="Periplasmic binding protein-like II"/>
    <property type="match status" value="1"/>
</dbReference>
<dbReference type="Pfam" id="PF01547">
    <property type="entry name" value="SBP_bac_1"/>
    <property type="match status" value="1"/>
</dbReference>
<dbReference type="PANTHER" id="PTHR43649:SF12">
    <property type="entry name" value="DIACETYLCHITOBIOSE BINDING PROTEIN DASA"/>
    <property type="match status" value="1"/>
</dbReference>
<gene>
    <name evidence="1" type="ORF">ACFSUE_00850</name>
</gene>
<dbReference type="RefSeq" id="WP_253058762.1">
    <property type="nucleotide sequence ID" value="NZ_JAMXWM010000003.1"/>
</dbReference>
<dbReference type="Proteomes" id="UP001597399">
    <property type="component" value="Unassembled WGS sequence"/>
</dbReference>
<dbReference type="PANTHER" id="PTHR43649">
    <property type="entry name" value="ARABINOSE-BINDING PROTEIN-RELATED"/>
    <property type="match status" value="1"/>
</dbReference>
<dbReference type="PROSITE" id="PS51257">
    <property type="entry name" value="PROKAR_LIPOPROTEIN"/>
    <property type="match status" value="1"/>
</dbReference>
<sequence length="183" mass="19795">MGLKDKKILREMEKLKRLMLRMMILVLALSVLGGCASGADGDTSKSGKVKIDYWYGLGSAAGKKMKQIIAEFNATHKNIEVVGVSQPDYTTTYQKLQASITSGNAPGIALLDAGSMNDLGKKKVLESLDSYISSDKSMKSDDFLPVFTKPAEIGGKTYGLPAYGTTQVTYFRKDIFKKAGGGY</sequence>
<proteinExistence type="predicted"/>
<evidence type="ECO:0000313" key="2">
    <source>
        <dbReference type="Proteomes" id="UP001597399"/>
    </source>
</evidence>
<accession>A0ABW5RZN8</accession>